<evidence type="ECO:0000256" key="6">
    <source>
        <dbReference type="SAM" id="SignalP"/>
    </source>
</evidence>
<feature type="chain" id="PRO_5020593056" evidence="6">
    <location>
        <begin position="23"/>
        <end position="313"/>
    </location>
</feature>
<keyword evidence="3 5" id="KW-1133">Transmembrane helix</keyword>
<evidence type="ECO:0000256" key="1">
    <source>
        <dbReference type="ARBA" id="ARBA00009477"/>
    </source>
</evidence>
<dbReference type="PANTHER" id="PTHR30367">
    <property type="entry name" value="P-HYDROXYBENZOIC ACID EFFLUX PUMP SUBUNIT AAEA-RELATED"/>
    <property type="match status" value="1"/>
</dbReference>
<dbReference type="GO" id="GO:0016020">
    <property type="term" value="C:membrane"/>
    <property type="evidence" value="ECO:0007669"/>
    <property type="project" value="InterPro"/>
</dbReference>
<dbReference type="Pfam" id="PF25917">
    <property type="entry name" value="BSH_RND"/>
    <property type="match status" value="1"/>
</dbReference>
<accession>A0A4R3P0B5</accession>
<dbReference type="EMBL" id="SMAR01000014">
    <property type="protein sequence ID" value="TCT39062.1"/>
    <property type="molecule type" value="Genomic_DNA"/>
</dbReference>
<evidence type="ECO:0000259" key="7">
    <source>
        <dbReference type="Pfam" id="PF25917"/>
    </source>
</evidence>
<dbReference type="InterPro" id="IPR006143">
    <property type="entry name" value="RND_pump_MFP"/>
</dbReference>
<keyword evidence="10" id="KW-1185">Reference proteome</keyword>
<feature type="signal peptide" evidence="6">
    <location>
        <begin position="1"/>
        <end position="22"/>
    </location>
</feature>
<dbReference type="AlphaFoldDB" id="A0A4R3P0B5"/>
<name>A0A4R3P0B5_9HYPH</name>
<dbReference type="InterPro" id="IPR058634">
    <property type="entry name" value="AaeA-lik-b-barrel"/>
</dbReference>
<sequence length="313" mass="33716">MIARLKQNIGRLLFTAAMLACAAFFAHHLWDYYFNAPWTRDGRITADVVLIAPEVSGTIADVKVADNQFVHQGDVLFSISPERFQLVVDAAKATLDSKTETMKLKQSVAKRAQRLSTTGSISAENSEQATRQAAAASAEVKSAEVALSVANLDLKRTEVKAPVDGYVTNLHLRKGDYAVSGKGAVTLLDATSFRVTGYFRETQLGRIHTGDPVRVQLMGFSSDLNGHVESFGRGIADANIAANSQGLPAVNPIFDWVRLAQRIPVRITLDDPPSDVALAAGMTASIYVDETAKKETATAEISNGTTQSQHAIQ</sequence>
<dbReference type="Pfam" id="PF25963">
    <property type="entry name" value="Beta-barrel_AAEA"/>
    <property type="match status" value="1"/>
</dbReference>
<evidence type="ECO:0000256" key="3">
    <source>
        <dbReference type="ARBA" id="ARBA00022989"/>
    </source>
</evidence>
<evidence type="ECO:0000256" key="5">
    <source>
        <dbReference type="SAM" id="Phobius"/>
    </source>
</evidence>
<protein>
    <submittedName>
        <fullName evidence="9">RND family efflux transporter MFP subunit</fullName>
    </submittedName>
</protein>
<keyword evidence="4 5" id="KW-0472">Membrane</keyword>
<evidence type="ECO:0000313" key="10">
    <source>
        <dbReference type="Proteomes" id="UP000295097"/>
    </source>
</evidence>
<dbReference type="RefSeq" id="WP_245511024.1">
    <property type="nucleotide sequence ID" value="NZ_SMAR01000014.1"/>
</dbReference>
<dbReference type="Gene3D" id="2.40.30.170">
    <property type="match status" value="1"/>
</dbReference>
<dbReference type="NCBIfam" id="TIGR01730">
    <property type="entry name" value="RND_mfp"/>
    <property type="match status" value="1"/>
</dbReference>
<evidence type="ECO:0000313" key="9">
    <source>
        <dbReference type="EMBL" id="TCT39062.1"/>
    </source>
</evidence>
<evidence type="ECO:0000256" key="2">
    <source>
        <dbReference type="ARBA" id="ARBA00022692"/>
    </source>
</evidence>
<feature type="domain" description="p-hydroxybenzoic acid efflux pump subunit AaeA-like beta-barrel" evidence="8">
    <location>
        <begin position="192"/>
        <end position="288"/>
    </location>
</feature>
<comment type="similarity">
    <text evidence="1">Belongs to the membrane fusion protein (MFP) (TC 8.A.1) family.</text>
</comment>
<dbReference type="Gene3D" id="2.40.50.100">
    <property type="match status" value="1"/>
</dbReference>
<dbReference type="PANTHER" id="PTHR30367:SF1">
    <property type="entry name" value="MULTIDRUG RESISTANCE PROTEIN MDTN"/>
    <property type="match status" value="1"/>
</dbReference>
<dbReference type="Proteomes" id="UP000295097">
    <property type="component" value="Unassembled WGS sequence"/>
</dbReference>
<feature type="domain" description="Multidrug resistance protein MdtA-like barrel-sandwich hybrid" evidence="7">
    <location>
        <begin position="48"/>
        <end position="186"/>
    </location>
</feature>
<comment type="caution">
    <text evidence="9">The sequence shown here is derived from an EMBL/GenBank/DDBJ whole genome shotgun (WGS) entry which is preliminary data.</text>
</comment>
<dbReference type="InterPro" id="IPR058625">
    <property type="entry name" value="MdtA-like_BSH"/>
</dbReference>
<evidence type="ECO:0000259" key="8">
    <source>
        <dbReference type="Pfam" id="PF25963"/>
    </source>
</evidence>
<organism evidence="9 10">
    <name type="scientific">Martelella mediterranea</name>
    <dbReference type="NCBI Taxonomy" id="293089"/>
    <lineage>
        <taxon>Bacteria</taxon>
        <taxon>Pseudomonadati</taxon>
        <taxon>Pseudomonadota</taxon>
        <taxon>Alphaproteobacteria</taxon>
        <taxon>Hyphomicrobiales</taxon>
        <taxon>Aurantimonadaceae</taxon>
        <taxon>Martelella</taxon>
    </lineage>
</organism>
<evidence type="ECO:0000256" key="4">
    <source>
        <dbReference type="ARBA" id="ARBA00023136"/>
    </source>
</evidence>
<keyword evidence="2 5" id="KW-0812">Transmembrane</keyword>
<reference evidence="9 10" key="1">
    <citation type="submission" date="2019-03" db="EMBL/GenBank/DDBJ databases">
        <title>Freshwater and sediment microbial communities from various areas in North America, analyzing microbe dynamics in response to fracking.</title>
        <authorList>
            <person name="Lamendella R."/>
        </authorList>
    </citation>
    <scope>NUCLEOTIDE SEQUENCE [LARGE SCALE GENOMIC DNA]</scope>
    <source>
        <strain evidence="9 10">175.2</strain>
    </source>
</reference>
<dbReference type="InterPro" id="IPR050393">
    <property type="entry name" value="MFP_Efflux_Pump"/>
</dbReference>
<feature type="transmembrane region" description="Helical" evidence="5">
    <location>
        <begin position="12"/>
        <end position="30"/>
    </location>
</feature>
<dbReference type="GO" id="GO:0022857">
    <property type="term" value="F:transmembrane transporter activity"/>
    <property type="evidence" value="ECO:0007669"/>
    <property type="project" value="InterPro"/>
</dbReference>
<keyword evidence="6" id="KW-0732">Signal</keyword>
<proteinExistence type="inferred from homology"/>
<dbReference type="SUPFAM" id="SSF111369">
    <property type="entry name" value="HlyD-like secretion proteins"/>
    <property type="match status" value="1"/>
</dbReference>
<gene>
    <name evidence="9" type="ORF">EDC90_101427</name>
</gene>